<proteinExistence type="predicted"/>
<evidence type="ECO:0000313" key="3">
    <source>
        <dbReference type="EMBL" id="SFL87208.1"/>
    </source>
</evidence>
<dbReference type="SUPFAM" id="SSF54631">
    <property type="entry name" value="CBS-domain pair"/>
    <property type="match status" value="1"/>
</dbReference>
<evidence type="ECO:0000313" key="4">
    <source>
        <dbReference type="Proteomes" id="UP000198565"/>
    </source>
</evidence>
<protein>
    <submittedName>
        <fullName evidence="3">CBS domain-containing protein</fullName>
    </submittedName>
</protein>
<sequence>MSYELSERFEAAFNQIHDTLCDFANEHNNHASFTEVLTKARVQHHVIDHYFDLLKQSSKLRNAMVHRKIKEDFYIAEPHQDVVTELEQLAVLLSEPPTALSIASKPVEFFYLDSPIKKLITCMQEKEYSQYPIYQEDKFIGLLTDGDIANWFAANIGQLTIEMKQPIGEIFRIEKKEHTKIVGKDVSVMDIEAIFKEYLEKNQKIEAIIITENGTAAELPKGIISSWDLIRLKTYNFPLLKHT</sequence>
<dbReference type="Pfam" id="PF00571">
    <property type="entry name" value="CBS"/>
    <property type="match status" value="1"/>
</dbReference>
<organism evidence="3 4">
    <name type="scientific">Gracilibacillus orientalis</name>
    <dbReference type="NCBI Taxonomy" id="334253"/>
    <lineage>
        <taxon>Bacteria</taxon>
        <taxon>Bacillati</taxon>
        <taxon>Bacillota</taxon>
        <taxon>Bacilli</taxon>
        <taxon>Bacillales</taxon>
        <taxon>Bacillaceae</taxon>
        <taxon>Gracilibacillus</taxon>
    </lineage>
</organism>
<dbReference type="Gene3D" id="3.10.580.10">
    <property type="entry name" value="CBS-domain"/>
    <property type="match status" value="1"/>
</dbReference>
<evidence type="ECO:0000259" key="2">
    <source>
        <dbReference type="PROSITE" id="PS51371"/>
    </source>
</evidence>
<dbReference type="InterPro" id="IPR046342">
    <property type="entry name" value="CBS_dom_sf"/>
</dbReference>
<keyword evidence="1" id="KW-0129">CBS domain</keyword>
<dbReference type="Proteomes" id="UP000198565">
    <property type="component" value="Unassembled WGS sequence"/>
</dbReference>
<keyword evidence="4" id="KW-1185">Reference proteome</keyword>
<gene>
    <name evidence="3" type="ORF">SAMN04487943_104426</name>
</gene>
<dbReference type="STRING" id="334253.SAMN04487943_104426"/>
<reference evidence="4" key="1">
    <citation type="submission" date="2016-10" db="EMBL/GenBank/DDBJ databases">
        <authorList>
            <person name="Varghese N."/>
            <person name="Submissions S."/>
        </authorList>
    </citation>
    <scope>NUCLEOTIDE SEQUENCE [LARGE SCALE GENOMIC DNA]</scope>
    <source>
        <strain evidence="4">CGMCC 1.4250</strain>
    </source>
</reference>
<dbReference type="PROSITE" id="PS51371">
    <property type="entry name" value="CBS"/>
    <property type="match status" value="1"/>
</dbReference>
<dbReference type="EMBL" id="FOTR01000004">
    <property type="protein sequence ID" value="SFL87208.1"/>
    <property type="molecule type" value="Genomic_DNA"/>
</dbReference>
<accession>A0A1I4L841</accession>
<dbReference type="InterPro" id="IPR000644">
    <property type="entry name" value="CBS_dom"/>
</dbReference>
<feature type="domain" description="CBS" evidence="2">
    <location>
        <begin position="103"/>
        <end position="159"/>
    </location>
</feature>
<name>A0A1I4L841_9BACI</name>
<dbReference type="OrthoDB" id="49104at2"/>
<dbReference type="AlphaFoldDB" id="A0A1I4L841"/>
<evidence type="ECO:0000256" key="1">
    <source>
        <dbReference type="PROSITE-ProRule" id="PRU00703"/>
    </source>
</evidence>
<dbReference type="RefSeq" id="WP_091483567.1">
    <property type="nucleotide sequence ID" value="NZ_FOTR01000004.1"/>
</dbReference>